<dbReference type="Gene3D" id="3.30.40.10">
    <property type="entry name" value="Zinc/RING finger domain, C3HC4 (zinc finger)"/>
    <property type="match status" value="1"/>
</dbReference>
<organism evidence="3">
    <name type="scientific">Aureoumbra lagunensis</name>
    <dbReference type="NCBI Taxonomy" id="44058"/>
    <lineage>
        <taxon>Eukaryota</taxon>
        <taxon>Sar</taxon>
        <taxon>Stramenopiles</taxon>
        <taxon>Ochrophyta</taxon>
        <taxon>Pelagophyceae</taxon>
        <taxon>Pelagomonadales</taxon>
        <taxon>Aureoumbra</taxon>
    </lineage>
</organism>
<proteinExistence type="predicted"/>
<dbReference type="GO" id="GO:0016567">
    <property type="term" value="P:protein ubiquitination"/>
    <property type="evidence" value="ECO:0007669"/>
    <property type="project" value="InterPro"/>
</dbReference>
<dbReference type="PANTHER" id="PTHR46573">
    <property type="entry name" value="WD REPEAT, SAM AND U-BOX DOMAIN-CONTAINING PROTEIN 1"/>
    <property type="match status" value="1"/>
</dbReference>
<dbReference type="InterPro" id="IPR008984">
    <property type="entry name" value="SMAD_FHA_dom_sf"/>
</dbReference>
<dbReference type="InterPro" id="IPR052085">
    <property type="entry name" value="WD-SAM-U-box"/>
</dbReference>
<name>A0A7S3NI99_9STRA</name>
<feature type="domain" description="U-box" evidence="2">
    <location>
        <begin position="13"/>
        <end position="86"/>
    </location>
</feature>
<protein>
    <recommendedName>
        <fullName evidence="4">RING-type E3 ubiquitin transferase</fullName>
    </recommendedName>
</protein>
<dbReference type="SMART" id="SM00504">
    <property type="entry name" value="Ubox"/>
    <property type="match status" value="1"/>
</dbReference>
<feature type="domain" description="FHA" evidence="1">
    <location>
        <begin position="151"/>
        <end position="209"/>
    </location>
</feature>
<dbReference type="SMART" id="SM00240">
    <property type="entry name" value="FHA"/>
    <property type="match status" value="2"/>
</dbReference>
<dbReference type="EMBL" id="HBIJ01000141">
    <property type="protein sequence ID" value="CAE0359380.1"/>
    <property type="molecule type" value="Transcribed_RNA"/>
</dbReference>
<dbReference type="CDD" id="cd00060">
    <property type="entry name" value="FHA"/>
    <property type="match status" value="1"/>
</dbReference>
<gene>
    <name evidence="3" type="ORF">ALAG00032_LOCUS108</name>
</gene>
<dbReference type="PROSITE" id="PS51698">
    <property type="entry name" value="U_BOX"/>
    <property type="match status" value="1"/>
</dbReference>
<dbReference type="InterPro" id="IPR000253">
    <property type="entry name" value="FHA_dom"/>
</dbReference>
<dbReference type="InterPro" id="IPR013083">
    <property type="entry name" value="Znf_RING/FYVE/PHD"/>
</dbReference>
<reference evidence="3" key="1">
    <citation type="submission" date="2021-01" db="EMBL/GenBank/DDBJ databases">
        <authorList>
            <person name="Corre E."/>
            <person name="Pelletier E."/>
            <person name="Niang G."/>
            <person name="Scheremetjew M."/>
            <person name="Finn R."/>
            <person name="Kale V."/>
            <person name="Holt S."/>
            <person name="Cochrane G."/>
            <person name="Meng A."/>
            <person name="Brown T."/>
            <person name="Cohen L."/>
        </authorList>
    </citation>
    <scope>NUCLEOTIDE SEQUENCE</scope>
    <source>
        <strain evidence="3">CCMP1510</strain>
    </source>
</reference>
<dbReference type="GO" id="GO:0004842">
    <property type="term" value="F:ubiquitin-protein transferase activity"/>
    <property type="evidence" value="ECO:0007669"/>
    <property type="project" value="InterPro"/>
</dbReference>
<feature type="domain" description="FHA" evidence="1">
    <location>
        <begin position="274"/>
        <end position="345"/>
    </location>
</feature>
<sequence length="438" mass="49219">MEYRVVELGNEQVLRDEFRCPITQQLLRVPVIAADGHSYELSSMERWLENHSISPKTGEFLEHKRLVPNHNLKRLIEDLVQEGGHGLYSKISARHLHTPRRTPPASRCADRLVSNPRSTLLKTEPLLLLQCLDPNESTWNGKCFEVSTKGVVGGRLKTLYRREIDDATTTAECIMPFSESTISRRHFEISFAQDSFWLMDLDSASGTFLRLRPGAKAPLLPGSMFMLGKHQLIVMKDSSFYIDDENDAQLLLECFAPDGSPLQNQVFVIGQDGATLGRRSSNTISFSHQLEDQESVGIDTAISSEHARIETEKFSDNLISFFLRDGATAHGRLSTNGTWIRLPPLSSFSNRNDDELLLFSKLSLLDRQPDIITNPPPPPHIRGAIALQTDDEFLVGTIRFHVAFTHSVIELDDDVSSQLQPIPFSLPPPPPEEKNNQC</sequence>
<dbReference type="PANTHER" id="PTHR46573:SF1">
    <property type="entry name" value="WD REPEAT, SAM AND U-BOX DOMAIN-CONTAINING PROTEIN 1"/>
    <property type="match status" value="1"/>
</dbReference>
<dbReference type="AlphaFoldDB" id="A0A7S3NI99"/>
<dbReference type="SUPFAM" id="SSF57850">
    <property type="entry name" value="RING/U-box"/>
    <property type="match status" value="1"/>
</dbReference>
<dbReference type="SUPFAM" id="SSF49879">
    <property type="entry name" value="SMAD/FHA domain"/>
    <property type="match status" value="2"/>
</dbReference>
<accession>A0A7S3NI99</accession>
<evidence type="ECO:0008006" key="4">
    <source>
        <dbReference type="Google" id="ProtNLM"/>
    </source>
</evidence>
<dbReference type="InterPro" id="IPR003613">
    <property type="entry name" value="Ubox_domain"/>
</dbReference>
<dbReference type="Gene3D" id="2.60.200.20">
    <property type="match status" value="2"/>
</dbReference>
<dbReference type="CDD" id="cd16655">
    <property type="entry name" value="RING-Ubox_WDSUB1-like"/>
    <property type="match status" value="1"/>
</dbReference>
<dbReference type="Pfam" id="PF04564">
    <property type="entry name" value="U-box"/>
    <property type="match status" value="1"/>
</dbReference>
<dbReference type="Pfam" id="PF00498">
    <property type="entry name" value="FHA"/>
    <property type="match status" value="2"/>
</dbReference>
<evidence type="ECO:0000259" key="2">
    <source>
        <dbReference type="PROSITE" id="PS51698"/>
    </source>
</evidence>
<evidence type="ECO:0000259" key="1">
    <source>
        <dbReference type="PROSITE" id="PS50006"/>
    </source>
</evidence>
<dbReference type="PROSITE" id="PS50006">
    <property type="entry name" value="FHA_DOMAIN"/>
    <property type="match status" value="2"/>
</dbReference>
<evidence type="ECO:0000313" key="3">
    <source>
        <dbReference type="EMBL" id="CAE0359380.1"/>
    </source>
</evidence>